<name>A0A1D2JDY4_PARBR</name>
<gene>
    <name evidence="2" type="ORF">ACO22_04129</name>
</gene>
<proteinExistence type="predicted"/>
<dbReference type="AlphaFoldDB" id="A0A1D2JDY4"/>
<accession>A0A1D2JDY4</accession>
<evidence type="ECO:0000313" key="3">
    <source>
        <dbReference type="Proteomes" id="UP000242814"/>
    </source>
</evidence>
<evidence type="ECO:0000313" key="2">
    <source>
        <dbReference type="EMBL" id="ODH27668.1"/>
    </source>
</evidence>
<reference evidence="2 3" key="1">
    <citation type="submission" date="2016-06" db="EMBL/GenBank/DDBJ databases">
        <authorList>
            <person name="Kjaerup R.B."/>
            <person name="Dalgaard T.S."/>
            <person name="Juul-Madsen H.R."/>
        </authorList>
    </citation>
    <scope>NUCLEOTIDE SEQUENCE [LARGE SCALE GENOMIC DNA]</scope>
    <source>
        <strain evidence="2 3">Pb300</strain>
    </source>
</reference>
<comment type="caution">
    <text evidence="2">The sequence shown here is derived from an EMBL/GenBank/DDBJ whole genome shotgun (WGS) entry which is preliminary data.</text>
</comment>
<organism evidence="2 3">
    <name type="scientific">Paracoccidioides brasiliensis</name>
    <dbReference type="NCBI Taxonomy" id="121759"/>
    <lineage>
        <taxon>Eukaryota</taxon>
        <taxon>Fungi</taxon>
        <taxon>Dikarya</taxon>
        <taxon>Ascomycota</taxon>
        <taxon>Pezizomycotina</taxon>
        <taxon>Eurotiomycetes</taxon>
        <taxon>Eurotiomycetidae</taxon>
        <taxon>Onygenales</taxon>
        <taxon>Ajellomycetaceae</taxon>
        <taxon>Paracoccidioides</taxon>
    </lineage>
</organism>
<dbReference type="VEuPathDB" id="FungiDB:PADG_11834"/>
<dbReference type="Proteomes" id="UP000242814">
    <property type="component" value="Unassembled WGS sequence"/>
</dbReference>
<sequence length="81" mass="8858">MRHSMQLYVKTNLAKKGPITSSRYNGWSAIPQGSADIPNTLIFPKSNSAVGLHEGPRFQHYDKTPNGSIPIPKLPKTGTVL</sequence>
<feature type="region of interest" description="Disordered" evidence="1">
    <location>
        <begin position="59"/>
        <end position="81"/>
    </location>
</feature>
<evidence type="ECO:0000256" key="1">
    <source>
        <dbReference type="SAM" id="MobiDB-lite"/>
    </source>
</evidence>
<dbReference type="EMBL" id="LZYO01000157">
    <property type="protein sequence ID" value="ODH27668.1"/>
    <property type="molecule type" value="Genomic_DNA"/>
</dbReference>
<dbReference type="VEuPathDB" id="FungiDB:PABG_11947"/>
<protein>
    <submittedName>
        <fullName evidence="2">Uncharacterized protein</fullName>
    </submittedName>
</protein>